<evidence type="ECO:0000256" key="2">
    <source>
        <dbReference type="ARBA" id="ARBA00022803"/>
    </source>
</evidence>
<organism evidence="5 6">
    <name type="scientific">Rubinisphaera italica</name>
    <dbReference type="NCBI Taxonomy" id="2527969"/>
    <lineage>
        <taxon>Bacteria</taxon>
        <taxon>Pseudomonadati</taxon>
        <taxon>Planctomycetota</taxon>
        <taxon>Planctomycetia</taxon>
        <taxon>Planctomycetales</taxon>
        <taxon>Planctomycetaceae</taxon>
        <taxon>Rubinisphaera</taxon>
    </lineage>
</organism>
<keyword evidence="5" id="KW-0449">Lipoprotein</keyword>
<feature type="chain" id="PRO_5022942577" evidence="4">
    <location>
        <begin position="31"/>
        <end position="487"/>
    </location>
</feature>
<dbReference type="GO" id="GO:0046813">
    <property type="term" value="P:receptor-mediated virion attachment to host cell"/>
    <property type="evidence" value="ECO:0007669"/>
    <property type="project" value="TreeGrafter"/>
</dbReference>
<dbReference type="GO" id="GO:0009279">
    <property type="term" value="C:cell outer membrane"/>
    <property type="evidence" value="ECO:0007669"/>
    <property type="project" value="TreeGrafter"/>
</dbReference>
<evidence type="ECO:0000256" key="4">
    <source>
        <dbReference type="SAM" id="SignalP"/>
    </source>
</evidence>
<dbReference type="Pfam" id="PF13181">
    <property type="entry name" value="TPR_8"/>
    <property type="match status" value="2"/>
</dbReference>
<proteinExistence type="predicted"/>
<dbReference type="Gene3D" id="1.25.40.10">
    <property type="entry name" value="Tetratricopeptide repeat domain"/>
    <property type="match status" value="2"/>
</dbReference>
<keyword evidence="6" id="KW-1185">Reference proteome</keyword>
<keyword evidence="1" id="KW-0677">Repeat</keyword>
<accession>A0A5C5XC74</accession>
<feature type="repeat" description="TPR" evidence="3">
    <location>
        <begin position="302"/>
        <end position="335"/>
    </location>
</feature>
<dbReference type="Pfam" id="PF13174">
    <property type="entry name" value="TPR_6"/>
    <property type="match status" value="1"/>
</dbReference>
<name>A0A5C5XC74_9PLAN</name>
<feature type="repeat" description="TPR" evidence="3">
    <location>
        <begin position="234"/>
        <end position="267"/>
    </location>
</feature>
<evidence type="ECO:0000256" key="1">
    <source>
        <dbReference type="ARBA" id="ARBA00022737"/>
    </source>
</evidence>
<comment type="caution">
    <text evidence="5">The sequence shown here is derived from an EMBL/GenBank/DDBJ whole genome shotgun (WGS) entry which is preliminary data.</text>
</comment>
<dbReference type="InterPro" id="IPR019734">
    <property type="entry name" value="TPR_rpt"/>
</dbReference>
<dbReference type="RefSeq" id="WP_165441591.1">
    <property type="nucleotide sequence ID" value="NZ_SJPG01000001.1"/>
</dbReference>
<dbReference type="PROSITE" id="PS50005">
    <property type="entry name" value="TPR"/>
    <property type="match status" value="4"/>
</dbReference>
<keyword evidence="4" id="KW-0732">Signal</keyword>
<dbReference type="EMBL" id="SJPG01000001">
    <property type="protein sequence ID" value="TWT60364.1"/>
    <property type="molecule type" value="Genomic_DNA"/>
</dbReference>
<evidence type="ECO:0000313" key="5">
    <source>
        <dbReference type="EMBL" id="TWT60364.1"/>
    </source>
</evidence>
<dbReference type="Proteomes" id="UP000316095">
    <property type="component" value="Unassembled WGS sequence"/>
</dbReference>
<dbReference type="Pfam" id="PF13432">
    <property type="entry name" value="TPR_16"/>
    <property type="match status" value="1"/>
</dbReference>
<gene>
    <name evidence="5" type="ORF">Pan54_10780</name>
</gene>
<dbReference type="InterPro" id="IPR050498">
    <property type="entry name" value="Ycf3"/>
</dbReference>
<dbReference type="SUPFAM" id="SSF48452">
    <property type="entry name" value="TPR-like"/>
    <property type="match status" value="3"/>
</dbReference>
<dbReference type="PANTHER" id="PTHR44858">
    <property type="entry name" value="TETRATRICOPEPTIDE REPEAT PROTEIN 6"/>
    <property type="match status" value="1"/>
</dbReference>
<dbReference type="SMART" id="SM00028">
    <property type="entry name" value="TPR"/>
    <property type="match status" value="6"/>
</dbReference>
<feature type="repeat" description="TPR" evidence="3">
    <location>
        <begin position="268"/>
        <end position="301"/>
    </location>
</feature>
<dbReference type="InterPro" id="IPR011990">
    <property type="entry name" value="TPR-like_helical_dom_sf"/>
</dbReference>
<feature type="signal peptide" evidence="4">
    <location>
        <begin position="1"/>
        <end position="30"/>
    </location>
</feature>
<feature type="repeat" description="TPR" evidence="3">
    <location>
        <begin position="336"/>
        <end position="369"/>
    </location>
</feature>
<protein>
    <submittedName>
        <fullName evidence="5">Lipoprotein NlpI</fullName>
    </submittedName>
</protein>
<dbReference type="PANTHER" id="PTHR44858:SF1">
    <property type="entry name" value="UDP-N-ACETYLGLUCOSAMINE--PEPTIDE N-ACETYLGLUCOSAMINYLTRANSFERASE SPINDLY-RELATED"/>
    <property type="match status" value="1"/>
</dbReference>
<reference evidence="5 6" key="1">
    <citation type="submission" date="2019-02" db="EMBL/GenBank/DDBJ databases">
        <title>Deep-cultivation of Planctomycetes and their phenomic and genomic characterization uncovers novel biology.</title>
        <authorList>
            <person name="Wiegand S."/>
            <person name="Jogler M."/>
            <person name="Boedeker C."/>
            <person name="Pinto D."/>
            <person name="Vollmers J."/>
            <person name="Rivas-Marin E."/>
            <person name="Kohn T."/>
            <person name="Peeters S.H."/>
            <person name="Heuer A."/>
            <person name="Rast P."/>
            <person name="Oberbeckmann S."/>
            <person name="Bunk B."/>
            <person name="Jeske O."/>
            <person name="Meyerdierks A."/>
            <person name="Storesund J.E."/>
            <person name="Kallscheuer N."/>
            <person name="Luecker S."/>
            <person name="Lage O.M."/>
            <person name="Pohl T."/>
            <person name="Merkel B.J."/>
            <person name="Hornburger P."/>
            <person name="Mueller R.-W."/>
            <person name="Bruemmer F."/>
            <person name="Labrenz M."/>
            <person name="Spormann A.M."/>
            <person name="Op Den Camp H."/>
            <person name="Overmann J."/>
            <person name="Amann R."/>
            <person name="Jetten M.S.M."/>
            <person name="Mascher T."/>
            <person name="Medema M.H."/>
            <person name="Devos D.P."/>
            <person name="Kaster A.-K."/>
            <person name="Ovreas L."/>
            <person name="Rohde M."/>
            <person name="Galperin M.Y."/>
            <person name="Jogler C."/>
        </authorList>
    </citation>
    <scope>NUCLEOTIDE SEQUENCE [LARGE SCALE GENOMIC DNA]</scope>
    <source>
        <strain evidence="5 6">Pan54</strain>
    </source>
</reference>
<evidence type="ECO:0000313" key="6">
    <source>
        <dbReference type="Proteomes" id="UP000316095"/>
    </source>
</evidence>
<evidence type="ECO:0000256" key="3">
    <source>
        <dbReference type="PROSITE-ProRule" id="PRU00339"/>
    </source>
</evidence>
<keyword evidence="2 3" id="KW-0802">TPR repeat</keyword>
<dbReference type="AlphaFoldDB" id="A0A5C5XC74"/>
<sequence precursor="true">MKILGFKSILRKSGLLSAFSVLILAPTVYAQGVSAQPVSLSQEQTTTLASAQAAYDSRQYDQAMNLANEVLKSSPKQDSALFIRASSRVEMGLQTGNAAMVRDGVADARAAIEASQSQKPEYYMPYLYGMTNLSLLEERPEHAETSINVATQILDKLQMPPNNRASILYQRGLAKLQLDETIDRGVADFKEALKIEPKHMPSLTAMADAYAMSGKNQEALGAFNQFIAAFPEHPIGYNNRGMFYKEIDQKDQAIADFRKTIEVEPKFFVAHINLGYMLMESDRPAEAQKSFDQAIALQPENPSIYALRANAEMRQGNSQGAIADYSKAIELFPKNPMAHADLGFAYFFLKQYDVAFKHFDQAININGKLRFLDPWIYASLVLSGQAQEANNRFAGTLAKPEQERDWIDLVTLYLMGKVESEALLAKVNPEDPVAATAQKCEGHYFIGLRLSNLTGREAAIPHFQQALGTGAKHLSAYRATQFEMQQF</sequence>